<evidence type="ECO:0000256" key="19">
    <source>
        <dbReference type="ARBA" id="ARBA00022870"/>
    </source>
</evidence>
<comment type="subcellular location">
    <molecule>Matrix protein p17</molecule>
    <subcellularLocation>
        <location evidence="28">Virion membrane</location>
        <topology evidence="28">Lipid-anchor</topology>
    </subcellularLocation>
    <subcellularLocation>
        <location evidence="28">Host nucleus</location>
    </subcellularLocation>
    <subcellularLocation>
        <location evidence="28">Host cytoplasm</location>
    </subcellularLocation>
</comment>
<proteinExistence type="inferred from homology"/>
<evidence type="ECO:0000256" key="15">
    <source>
        <dbReference type="ARBA" id="ARBA00022758"/>
    </source>
</evidence>
<dbReference type="InterPro" id="IPR012344">
    <property type="entry name" value="Matrix_HIV/RSV_N"/>
</dbReference>
<evidence type="ECO:0000256" key="13">
    <source>
        <dbReference type="ARBA" id="ARBA00022723"/>
    </source>
</evidence>
<dbReference type="Gene3D" id="6.10.250.390">
    <property type="match status" value="1"/>
</dbReference>
<evidence type="ECO:0000256" key="16">
    <source>
        <dbReference type="ARBA" id="ARBA00022771"/>
    </source>
</evidence>
<dbReference type="SUPFAM" id="SSF47836">
    <property type="entry name" value="Retroviral matrix proteins"/>
    <property type="match status" value="1"/>
</dbReference>
<keyword evidence="15" id="KW-0688">Ribosomal frameshifting</keyword>
<dbReference type="GO" id="GO:0075523">
    <property type="term" value="P:viral translational frameshifting"/>
    <property type="evidence" value="ECO:0007669"/>
    <property type="project" value="UniProtKB-KW"/>
</dbReference>
<keyword evidence="25" id="KW-0449">Lipoprotein</keyword>
<dbReference type="EMBL" id="MF373166">
    <property type="protein sequence ID" value="ASU63004.1"/>
    <property type="molecule type" value="Genomic_DNA"/>
</dbReference>
<evidence type="ECO:0000256" key="9">
    <source>
        <dbReference type="ARBA" id="ARBA00022581"/>
    </source>
</evidence>
<keyword evidence="13 28" id="KW-0479">Metal-binding</keyword>
<dbReference type="InterPro" id="IPR050195">
    <property type="entry name" value="Primate_lentivir_Gag_pol-like"/>
</dbReference>
<evidence type="ECO:0000256" key="23">
    <source>
        <dbReference type="ARBA" id="ARBA00023136"/>
    </source>
</evidence>
<dbReference type="InterPro" id="IPR000071">
    <property type="entry name" value="Lentvrl_matrix_N"/>
</dbReference>
<feature type="region of interest" description="Disordered" evidence="29">
    <location>
        <begin position="434"/>
        <end position="497"/>
    </location>
</feature>
<keyword evidence="9 28" id="KW-0945">Host-virus interaction</keyword>
<keyword evidence="5" id="KW-1032">Host cell membrane</keyword>
<evidence type="ECO:0000256" key="7">
    <source>
        <dbReference type="ARBA" id="ARBA00022561"/>
    </source>
</evidence>
<comment type="similarity">
    <text evidence="3">Belongs to the primate lentivirus group gag polyprotein family.</text>
</comment>
<evidence type="ECO:0000256" key="27">
    <source>
        <dbReference type="PROSITE-ProRule" id="PRU00047"/>
    </source>
</evidence>
<keyword evidence="19" id="KW-1043">Host membrane</keyword>
<keyword evidence="14" id="KW-0677">Repeat</keyword>
<dbReference type="GO" id="GO:0019013">
    <property type="term" value="C:viral nucleocapsid"/>
    <property type="evidence" value="ECO:0007669"/>
    <property type="project" value="UniProtKB-KW"/>
</dbReference>
<dbReference type="Gene3D" id="1.10.1200.30">
    <property type="match status" value="1"/>
</dbReference>
<dbReference type="Gene3D" id="1.10.375.10">
    <property type="entry name" value="Human Immunodeficiency Virus Type 1 Capsid Protein"/>
    <property type="match status" value="1"/>
</dbReference>
<keyword evidence="6" id="KW-0597">Phosphoprotein</keyword>
<protein>
    <recommendedName>
        <fullName evidence="28">Gag polyprotein</fullName>
    </recommendedName>
    <component>
        <recommendedName>
            <fullName evidence="28">Matrix protein p17</fullName>
            <shortName evidence="28">MA</shortName>
        </recommendedName>
    </component>
</protein>
<evidence type="ECO:0000256" key="5">
    <source>
        <dbReference type="ARBA" id="ARBA00022511"/>
    </source>
</evidence>
<keyword evidence="16 27" id="KW-0863">Zinc-finger</keyword>
<dbReference type="GO" id="GO:0003723">
    <property type="term" value="F:RNA binding"/>
    <property type="evidence" value="ECO:0007669"/>
    <property type="project" value="UniProtKB-KW"/>
</dbReference>
<evidence type="ECO:0000256" key="11">
    <source>
        <dbReference type="ARBA" id="ARBA00022637"/>
    </source>
</evidence>
<keyword evidence="17 28" id="KW-0862">Zinc</keyword>
<dbReference type="GO" id="GO:0042025">
    <property type="term" value="C:host cell nucleus"/>
    <property type="evidence" value="ECO:0007669"/>
    <property type="project" value="UniProtKB-SubCell"/>
</dbReference>
<evidence type="ECO:0000256" key="25">
    <source>
        <dbReference type="ARBA" id="ARBA00023288"/>
    </source>
</evidence>
<dbReference type="FunFam" id="1.10.375.10:FF:000001">
    <property type="entry name" value="Gag polyprotein"/>
    <property type="match status" value="1"/>
</dbReference>
<evidence type="ECO:0000256" key="4">
    <source>
        <dbReference type="ARBA" id="ARBA00022462"/>
    </source>
</evidence>
<comment type="subcellular location">
    <subcellularLocation>
        <location evidence="1">Host cell membrane</location>
        <topology evidence="1">Lipid-anchor</topology>
    </subcellularLocation>
    <subcellularLocation>
        <location evidence="2">Host endosome</location>
        <location evidence="2">Host multivesicular body</location>
    </subcellularLocation>
    <subcellularLocation>
        <location evidence="26">Virion membrane</location>
        <topology evidence="26">Lipid-anchor</topology>
    </subcellularLocation>
    <subcellularLocation>
        <location evidence="28">Virion</location>
    </subcellularLocation>
    <subcellularLocation>
        <location evidence="28">Host cytoplasm</location>
    </subcellularLocation>
    <subcellularLocation>
        <location evidence="28">Host nucleus</location>
    </subcellularLocation>
</comment>
<keyword evidence="22 28" id="KW-0543">Viral nucleoprotein</keyword>
<dbReference type="InterPro" id="IPR045345">
    <property type="entry name" value="Gag_p24_C"/>
</dbReference>
<organism evidence="31">
    <name type="scientific">Human immunodeficiency virus type 1</name>
    <name type="common">HIV-1</name>
    <dbReference type="NCBI Taxonomy" id="11676"/>
    <lineage>
        <taxon>Viruses</taxon>
        <taxon>Riboviria</taxon>
        <taxon>Pararnavirae</taxon>
        <taxon>Artverviricota</taxon>
        <taxon>Revtraviricetes</taxon>
        <taxon>Ortervirales</taxon>
        <taxon>Retroviridae</taxon>
        <taxon>Orthoretrovirinae</taxon>
        <taxon>Lentivirus</taxon>
        <taxon>Lentivirus humimdef1</taxon>
    </lineage>
</organism>
<evidence type="ECO:0000256" key="12">
    <source>
        <dbReference type="ARBA" id="ARBA00022707"/>
    </source>
</evidence>
<evidence type="ECO:0000256" key="22">
    <source>
        <dbReference type="ARBA" id="ARBA00023086"/>
    </source>
</evidence>
<dbReference type="InterPro" id="IPR008919">
    <property type="entry name" value="Retrov_capsid_N"/>
</dbReference>
<dbReference type="Gene3D" id="1.20.5.760">
    <property type="entry name" value="Single helix bin"/>
    <property type="match status" value="1"/>
</dbReference>
<dbReference type="SMART" id="SM00343">
    <property type="entry name" value="ZnF_C2HC"/>
    <property type="match status" value="2"/>
</dbReference>
<dbReference type="SUPFAM" id="SSF57756">
    <property type="entry name" value="Retrovirus zinc finger-like domains"/>
    <property type="match status" value="1"/>
</dbReference>
<keyword evidence="10" id="KW-1188">Viral release from host cell</keyword>
<keyword evidence="12" id="KW-0519">Myristate</keyword>
<feature type="domain" description="CCHC-type" evidence="30">
    <location>
        <begin position="386"/>
        <end position="401"/>
    </location>
</feature>
<dbReference type="PANTHER" id="PTHR40389:SF4">
    <property type="match status" value="1"/>
</dbReference>
<dbReference type="PROSITE" id="PS50158">
    <property type="entry name" value="ZF_CCHC"/>
    <property type="match status" value="2"/>
</dbReference>
<evidence type="ECO:0000256" key="24">
    <source>
        <dbReference type="ARBA" id="ARBA00023200"/>
    </source>
</evidence>
<dbReference type="InterPro" id="IPR001878">
    <property type="entry name" value="Znf_CCHC"/>
</dbReference>
<evidence type="ECO:0000256" key="8">
    <source>
        <dbReference type="ARBA" id="ARBA00022562"/>
    </source>
</evidence>
<dbReference type="Gene3D" id="1.10.150.90">
    <property type="entry name" value="Immunodeficiency lentiviruses, gag gene matrix protein p17"/>
    <property type="match status" value="1"/>
</dbReference>
<feature type="domain" description="CCHC-type" evidence="30">
    <location>
        <begin position="408"/>
        <end position="423"/>
    </location>
</feature>
<dbReference type="GO" id="GO:0008270">
    <property type="term" value="F:zinc ion binding"/>
    <property type="evidence" value="ECO:0007669"/>
    <property type="project" value="UniProtKB-KW"/>
</dbReference>
<dbReference type="FunFam" id="4.10.60.10:FF:000001">
    <property type="entry name" value="Gag polyprotein"/>
    <property type="match status" value="1"/>
</dbReference>
<feature type="compositionally biased region" description="Pro residues" evidence="29">
    <location>
        <begin position="450"/>
        <end position="459"/>
    </location>
</feature>
<evidence type="ECO:0000256" key="21">
    <source>
        <dbReference type="ARBA" id="ARBA00023046"/>
    </source>
</evidence>
<keyword evidence="21" id="KW-1039">Host endosome</keyword>
<dbReference type="GO" id="GO:0020002">
    <property type="term" value="C:host cell plasma membrane"/>
    <property type="evidence" value="ECO:0007669"/>
    <property type="project" value="UniProtKB-SubCell"/>
</dbReference>
<name>A0A286LGP0_HV1</name>
<evidence type="ECO:0000256" key="26">
    <source>
        <dbReference type="ARBA" id="ARBA00037826"/>
    </source>
</evidence>
<dbReference type="Pfam" id="PF00540">
    <property type="entry name" value="Gag_p17"/>
    <property type="match status" value="1"/>
</dbReference>
<evidence type="ECO:0000256" key="17">
    <source>
        <dbReference type="ARBA" id="ARBA00022833"/>
    </source>
</evidence>
<dbReference type="SUPFAM" id="SSF47943">
    <property type="entry name" value="Retrovirus capsid protein, N-terminal core domain"/>
    <property type="match status" value="1"/>
</dbReference>
<dbReference type="InterPro" id="IPR008916">
    <property type="entry name" value="Retrov_capsid_C"/>
</dbReference>
<keyword evidence="24 28" id="KW-1035">Host cytoplasm</keyword>
<dbReference type="GO" id="GO:0055036">
    <property type="term" value="C:virion membrane"/>
    <property type="evidence" value="ECO:0007669"/>
    <property type="project" value="UniProtKB-SubCell"/>
</dbReference>
<organismHost>
    <name type="scientific">Homo sapiens</name>
    <name type="common">Human</name>
    <dbReference type="NCBI Taxonomy" id="9606"/>
</organismHost>
<sequence>MGARASIFRRGKLDTWEEIKLKPGGKKFYRIKHLVWASRELDRFALDPGLLETSEGCKQVIRQLQPALPTGTKEIISLYNTVATLYCVHKKIEVRNTKEALDKIKEEQNSSQQKTQQAAEAGNVSQNYPIVQNVQGQMVHQPISPRTLNAWVKVIEEKAFSPEIIPMFTALSEGATPQDLNTMLNTVGGHQAAMQMLKDTINEEAAEWDRLHPAQAGPVQPGQLRDPRGSDIAGTTSNLQEQIAWMTHNPPVPVGDIYKRWIILGLNKIVRMYSPVSILDIKQGPKEPFRDYVDRFFKTLRAEQATQDVKNWMTETLLVQNANPDCKTILRALGPGATLEEMMTACQGVGGPSHKARVLAEAMSQTNNASIMMQRSNFKGPRRPIKCFNCGKEGHLARNCRAPRKKGCWKCGKEGHQMKDCTERQANFLGKIWPSHKGRPGNFLQSRPEPTAPTVPTAPPAESFKFEETTPFPRQEMKDKEPLTSLKSLFGSDPLSQ</sequence>
<gene>
    <name evidence="31" type="primary">gag</name>
</gene>
<evidence type="ECO:0000256" key="3">
    <source>
        <dbReference type="ARBA" id="ARBA00008364"/>
    </source>
</evidence>
<evidence type="ECO:0000256" key="6">
    <source>
        <dbReference type="ARBA" id="ARBA00022553"/>
    </source>
</evidence>
<evidence type="ECO:0000313" key="31">
    <source>
        <dbReference type="EMBL" id="ASU63004.1"/>
    </source>
</evidence>
<dbReference type="Pfam" id="PF00607">
    <property type="entry name" value="Gag_p24"/>
    <property type="match status" value="1"/>
</dbReference>
<reference evidence="31" key="1">
    <citation type="journal article" date="2017" name="Sci. Rep.">
        <title>Recent increased identification and transmission of HIV-1 unique recombinant forms in Sweden.</title>
        <authorList>
            <person name="Neogi U."/>
            <person name="Siddik A.B."/>
            <person name="Kalaghatgi P."/>
            <person name="Gisslen M."/>
            <person name="Bratt G."/>
            <person name="Marrone G."/>
            <person name="Sonnerborg A."/>
        </authorList>
    </citation>
    <scope>NUCLEOTIDE SEQUENCE</scope>
    <source>
        <strain evidence="31">063BI</strain>
    </source>
</reference>
<dbReference type="GO" id="GO:0039702">
    <property type="term" value="P:viral budding via host ESCRT complex"/>
    <property type="evidence" value="ECO:0007669"/>
    <property type="project" value="UniProtKB-KW"/>
</dbReference>
<evidence type="ECO:0000256" key="10">
    <source>
        <dbReference type="ARBA" id="ARBA00022612"/>
    </source>
</evidence>
<keyword evidence="8 28" id="KW-1048">Host nucleus</keyword>
<keyword evidence="11" id="KW-1198">Viral budding</keyword>
<dbReference type="InterPro" id="IPR010999">
    <property type="entry name" value="Retrovr_matrix"/>
</dbReference>
<dbReference type="PANTHER" id="PTHR40389">
    <property type="entry name" value="ENDOGENOUS RETROVIRUS GROUP K MEMBER 24 GAG POLYPROTEIN-RELATED"/>
    <property type="match status" value="1"/>
</dbReference>
<evidence type="ECO:0000256" key="28">
    <source>
        <dbReference type="RuleBase" id="RU004487"/>
    </source>
</evidence>
<evidence type="ECO:0000256" key="14">
    <source>
        <dbReference type="ARBA" id="ARBA00022737"/>
    </source>
</evidence>
<evidence type="ECO:0000256" key="1">
    <source>
        <dbReference type="ARBA" id="ARBA00004425"/>
    </source>
</evidence>
<keyword evidence="18 28" id="KW-0946">Virion</keyword>
<keyword evidence="7 28" id="KW-0167">Capsid protein</keyword>
<dbReference type="FunFam" id="1.10.1200.30:FF:000001">
    <property type="entry name" value="Gag polyprotein"/>
    <property type="match status" value="1"/>
</dbReference>
<dbReference type="GO" id="GO:0072494">
    <property type="term" value="C:host multivesicular body"/>
    <property type="evidence" value="ECO:0007669"/>
    <property type="project" value="UniProtKB-SubCell"/>
</dbReference>
<evidence type="ECO:0000259" key="30">
    <source>
        <dbReference type="PROSITE" id="PS50158"/>
    </source>
</evidence>
<comment type="PTM">
    <molecule>Gag-Pol polyprotein</molecule>
    <text evidence="28">Specific enzymatic cleavages by the viral protease yield mature proteins.</text>
</comment>
<evidence type="ECO:0000256" key="2">
    <source>
        <dbReference type="ARBA" id="ARBA00004560"/>
    </source>
</evidence>
<dbReference type="InterPro" id="IPR036875">
    <property type="entry name" value="Znf_CCHC_sf"/>
</dbReference>
<dbReference type="PRINTS" id="PR00234">
    <property type="entry name" value="HIV1MATRIX"/>
</dbReference>
<dbReference type="Pfam" id="PF19317">
    <property type="entry name" value="Gag_p24_C"/>
    <property type="match status" value="1"/>
</dbReference>
<evidence type="ECO:0000256" key="20">
    <source>
        <dbReference type="ARBA" id="ARBA00022884"/>
    </source>
</evidence>
<dbReference type="SUPFAM" id="SSF47353">
    <property type="entry name" value="Retrovirus capsid dimerization domain-like"/>
    <property type="match status" value="1"/>
</dbReference>
<dbReference type="InterPro" id="IPR014817">
    <property type="entry name" value="Gag_p6"/>
</dbReference>
<dbReference type="Pfam" id="PF08705">
    <property type="entry name" value="Gag_p6"/>
    <property type="match status" value="1"/>
</dbReference>
<keyword evidence="23" id="KW-0472">Membrane</keyword>
<dbReference type="Pfam" id="PF00098">
    <property type="entry name" value="zf-CCHC"/>
    <property type="match status" value="2"/>
</dbReference>
<dbReference type="Gene3D" id="4.10.60.10">
    <property type="entry name" value="Zinc finger, CCHC-type"/>
    <property type="match status" value="1"/>
</dbReference>
<keyword evidence="20 28" id="KW-0694">RNA-binding</keyword>
<keyword evidence="4" id="KW-1187">Viral budding via the host ESCRT complexes</keyword>
<evidence type="ECO:0000256" key="18">
    <source>
        <dbReference type="ARBA" id="ARBA00022844"/>
    </source>
</evidence>
<dbReference type="GO" id="GO:0005198">
    <property type="term" value="F:structural molecule activity"/>
    <property type="evidence" value="ECO:0007669"/>
    <property type="project" value="InterPro"/>
</dbReference>
<evidence type="ECO:0000256" key="29">
    <source>
        <dbReference type="SAM" id="MobiDB-lite"/>
    </source>
</evidence>
<accession>A0A286LGP0</accession>